<organism evidence="7 8">
    <name type="scientific">Nocardioides yefusunii</name>
    <dbReference type="NCBI Taxonomy" id="2500546"/>
    <lineage>
        <taxon>Bacteria</taxon>
        <taxon>Bacillati</taxon>
        <taxon>Actinomycetota</taxon>
        <taxon>Actinomycetes</taxon>
        <taxon>Propionibacteriales</taxon>
        <taxon>Nocardioidaceae</taxon>
        <taxon>Nocardioides</taxon>
    </lineage>
</organism>
<gene>
    <name evidence="7" type="ORF">ACFPWU_03435</name>
</gene>
<comment type="subcellular location">
    <subcellularLocation>
        <location evidence="1">Cell membrane</location>
        <topology evidence="1">Multi-pass membrane protein</topology>
    </subcellularLocation>
</comment>
<keyword evidence="2" id="KW-1003">Cell membrane</keyword>
<keyword evidence="5 6" id="KW-0472">Membrane</keyword>
<evidence type="ECO:0000256" key="6">
    <source>
        <dbReference type="SAM" id="Phobius"/>
    </source>
</evidence>
<evidence type="ECO:0000256" key="4">
    <source>
        <dbReference type="ARBA" id="ARBA00022989"/>
    </source>
</evidence>
<feature type="transmembrane region" description="Helical" evidence="6">
    <location>
        <begin position="200"/>
        <end position="218"/>
    </location>
</feature>
<dbReference type="PANTHER" id="PTHR30250">
    <property type="entry name" value="PST FAMILY PREDICTED COLANIC ACID TRANSPORTER"/>
    <property type="match status" value="1"/>
</dbReference>
<evidence type="ECO:0000313" key="8">
    <source>
        <dbReference type="Proteomes" id="UP001596098"/>
    </source>
</evidence>
<feature type="transmembrane region" description="Helical" evidence="6">
    <location>
        <begin position="346"/>
        <end position="366"/>
    </location>
</feature>
<dbReference type="InterPro" id="IPR050833">
    <property type="entry name" value="Poly_Biosynth_Transport"/>
</dbReference>
<evidence type="ECO:0000256" key="2">
    <source>
        <dbReference type="ARBA" id="ARBA00022475"/>
    </source>
</evidence>
<keyword evidence="4 6" id="KW-1133">Transmembrane helix</keyword>
<feature type="transmembrane region" description="Helical" evidence="6">
    <location>
        <begin position="279"/>
        <end position="299"/>
    </location>
</feature>
<evidence type="ECO:0000313" key="7">
    <source>
        <dbReference type="EMBL" id="MFC6152717.1"/>
    </source>
</evidence>
<feature type="transmembrane region" description="Helical" evidence="6">
    <location>
        <begin position="53"/>
        <end position="72"/>
    </location>
</feature>
<feature type="transmembrane region" description="Helical" evidence="6">
    <location>
        <begin position="93"/>
        <end position="116"/>
    </location>
</feature>
<sequence>MSSTVAGEPHTSELSRAARGGALTFVGAVTSAAFGFGFSLLLARLLGAGDAGVVLQAVAVAAIGASFARLGTDTTAVWLLPRLRRTDPDAVLPAVRVLLASAALGTGIVLLLWFAVLRRVWPDGDGGRSVVEAVDLVALCLPAGVLMAVALACTRAYGRIVAFNVVDNLTVPTLRPVLLVVVHLAGGGAAAAALAWALPWWVGAAIAGGVLTGCLRPARGGAPLDRNTRRELRGTIGAYAGPRALAQALEQSIIWLDVLLVGMIAGSVAAGVYGSAARFVAAGVVIATAMRIVVAPRFSALLAQGRTDEVGDLYRVTARWILLFGAPVYLALASFAPTVLGWLGEGFASGHAAMVVLCLGSVVLLAAGNVQSLLLMAGGSAAGAGIKLVVLALNCVGNVLLVPEFGITAAAWVWAASMLLDTVLASIWVRRLTGVALDWSGVLRLGTGVVVAVGGPLWACAALLGQGEGPLLLGIAAGAVGMVLLCVVERRTLRLDELRSTLRR</sequence>
<dbReference type="EMBL" id="JBHSQI010000002">
    <property type="protein sequence ID" value="MFC6152717.1"/>
    <property type="molecule type" value="Genomic_DNA"/>
</dbReference>
<evidence type="ECO:0000256" key="3">
    <source>
        <dbReference type="ARBA" id="ARBA00022692"/>
    </source>
</evidence>
<feature type="transmembrane region" description="Helical" evidence="6">
    <location>
        <begin position="320"/>
        <end position="340"/>
    </location>
</feature>
<feature type="transmembrane region" description="Helical" evidence="6">
    <location>
        <begin position="405"/>
        <end position="429"/>
    </location>
</feature>
<feature type="transmembrane region" description="Helical" evidence="6">
    <location>
        <begin position="253"/>
        <end position="273"/>
    </location>
</feature>
<protein>
    <submittedName>
        <fullName evidence="7">Polysaccharide biosynthesis C-terminal domain-containing protein</fullName>
    </submittedName>
</protein>
<dbReference type="Pfam" id="PF13440">
    <property type="entry name" value="Polysacc_synt_3"/>
    <property type="match status" value="1"/>
</dbReference>
<proteinExistence type="predicted"/>
<keyword evidence="8" id="KW-1185">Reference proteome</keyword>
<comment type="caution">
    <text evidence="7">The sequence shown here is derived from an EMBL/GenBank/DDBJ whole genome shotgun (WGS) entry which is preliminary data.</text>
</comment>
<feature type="transmembrane region" description="Helical" evidence="6">
    <location>
        <begin position="441"/>
        <end position="464"/>
    </location>
</feature>
<keyword evidence="3 6" id="KW-0812">Transmembrane</keyword>
<feature type="transmembrane region" description="Helical" evidence="6">
    <location>
        <begin position="470"/>
        <end position="488"/>
    </location>
</feature>
<accession>A0ABW1QV19</accession>
<evidence type="ECO:0000256" key="5">
    <source>
        <dbReference type="ARBA" id="ARBA00023136"/>
    </source>
</evidence>
<dbReference type="Proteomes" id="UP001596098">
    <property type="component" value="Unassembled WGS sequence"/>
</dbReference>
<feature type="transmembrane region" description="Helical" evidence="6">
    <location>
        <begin position="373"/>
        <end position="393"/>
    </location>
</feature>
<evidence type="ECO:0000256" key="1">
    <source>
        <dbReference type="ARBA" id="ARBA00004651"/>
    </source>
</evidence>
<reference evidence="8" key="1">
    <citation type="journal article" date="2019" name="Int. J. Syst. Evol. Microbiol.">
        <title>The Global Catalogue of Microorganisms (GCM) 10K type strain sequencing project: providing services to taxonomists for standard genome sequencing and annotation.</title>
        <authorList>
            <consortium name="The Broad Institute Genomics Platform"/>
            <consortium name="The Broad Institute Genome Sequencing Center for Infectious Disease"/>
            <person name="Wu L."/>
            <person name="Ma J."/>
        </authorList>
    </citation>
    <scope>NUCLEOTIDE SEQUENCE [LARGE SCALE GENOMIC DNA]</scope>
    <source>
        <strain evidence="8">DFY28</strain>
    </source>
</reference>
<feature type="transmembrane region" description="Helical" evidence="6">
    <location>
        <begin position="136"/>
        <end position="157"/>
    </location>
</feature>
<feature type="transmembrane region" description="Helical" evidence="6">
    <location>
        <begin position="21"/>
        <end position="47"/>
    </location>
</feature>
<name>A0ABW1QV19_9ACTN</name>
<dbReference type="RefSeq" id="WP_128219633.1">
    <property type="nucleotide sequence ID" value="NZ_CP034929.1"/>
</dbReference>
<dbReference type="PANTHER" id="PTHR30250:SF11">
    <property type="entry name" value="O-ANTIGEN TRANSPORTER-RELATED"/>
    <property type="match status" value="1"/>
</dbReference>
<feature type="transmembrane region" description="Helical" evidence="6">
    <location>
        <begin position="177"/>
        <end position="194"/>
    </location>
</feature>